<name>A0ABU3MQ40_9BURK</name>
<sequence length="301" mass="32726">MSASVGAGGTMLREVKHPGTQRAQPYMLAPCQTESHTHTLRAGHSLLDAFRLAGEAHDLYSAVGRFKGGQFADLHYVMPALSSSPDHSVYYSQLYTHPGPVQIEQASVTLGRKPDGQLWLHCHAAWRDSEGQLQAGHILPDQTILGGSPELDISYVRGAAFETLPCPETNFSLFTPVARPEHLSVQAQPESPKSWIVTLAPNQNISAVLRAICQELGLTRAVIRGGVGSLVGAILEPEIVVEPFVTEVLIEEGRIDLSLPAEQQVQLDVIIIDYQHGVHRGRLKPEVNSVLVTFEMVLEAA</sequence>
<dbReference type="EMBL" id="JAPQTC020000001">
    <property type="protein sequence ID" value="MDT8503400.1"/>
    <property type="molecule type" value="Genomic_DNA"/>
</dbReference>
<evidence type="ECO:0008006" key="3">
    <source>
        <dbReference type="Google" id="ProtNLM"/>
    </source>
</evidence>
<dbReference type="RefSeq" id="WP_268380579.1">
    <property type="nucleotide sequence ID" value="NZ_JAPQTC020000001.1"/>
</dbReference>
<organism evidence="1 2">
    <name type="scientific">Alcaligenes nematophilus</name>
    <dbReference type="NCBI Taxonomy" id="2994643"/>
    <lineage>
        <taxon>Bacteria</taxon>
        <taxon>Pseudomonadati</taxon>
        <taxon>Pseudomonadota</taxon>
        <taxon>Betaproteobacteria</taxon>
        <taxon>Burkholderiales</taxon>
        <taxon>Alcaligenaceae</taxon>
        <taxon>Alcaligenes</taxon>
    </lineage>
</organism>
<evidence type="ECO:0000313" key="1">
    <source>
        <dbReference type="EMBL" id="MDT8503400.1"/>
    </source>
</evidence>
<dbReference type="Proteomes" id="UP001074635">
    <property type="component" value="Unassembled WGS sequence"/>
</dbReference>
<dbReference type="SUPFAM" id="SSF117856">
    <property type="entry name" value="AF0104/ALDC/Ptd012-like"/>
    <property type="match status" value="2"/>
</dbReference>
<proteinExistence type="predicted"/>
<gene>
    <name evidence="1" type="ORF">OYC61_003780</name>
</gene>
<accession>A0ABU3MQ40</accession>
<comment type="caution">
    <text evidence="1">The sequence shown here is derived from an EMBL/GenBank/DDBJ whole genome shotgun (WGS) entry which is preliminary data.</text>
</comment>
<evidence type="ECO:0000313" key="2">
    <source>
        <dbReference type="Proteomes" id="UP001074635"/>
    </source>
</evidence>
<reference evidence="1" key="1">
    <citation type="submission" date="2023-08" db="EMBL/GenBank/DDBJ databases">
        <title>Study of Resistomes in environmental pathogenic environmental.</title>
        <authorList>
            <person name="Bhattacharjee A."/>
            <person name="Singh A.K."/>
        </authorList>
    </citation>
    <scope>NUCLEOTIDE SEQUENCE</scope>
    <source>
        <strain evidence="1">S1</strain>
    </source>
</reference>
<keyword evidence="2" id="KW-1185">Reference proteome</keyword>
<dbReference type="Gene3D" id="3.30.1330.80">
    <property type="entry name" value="Hypothetical protein, similar to alpha- acetolactate decarboxylase, domain 2"/>
    <property type="match status" value="1"/>
</dbReference>
<protein>
    <recommendedName>
        <fullName evidence="3">DUF296 domain-containing protein</fullName>
    </recommendedName>
</protein>